<gene>
    <name evidence="2" type="ORF">GCM10025864_00330</name>
    <name evidence="3" type="ORF">GCM10025864_44380</name>
    <name evidence="4" type="ORF">GCM10025864_45000</name>
</gene>
<dbReference type="InterPro" id="IPR027417">
    <property type="entry name" value="P-loop_NTPase"/>
</dbReference>
<reference evidence="5" key="2">
    <citation type="journal article" date="2019" name="Int. J. Syst. Evol. Microbiol.">
        <title>The Global Catalogue of Microorganisms (GCM) 10K type strain sequencing project: providing services to taxonomists for standard genome sequencing and annotation.</title>
        <authorList>
            <consortium name="The Broad Institute Genomics Platform"/>
            <consortium name="The Broad Institute Genome Sequencing Center for Infectious Disease"/>
            <person name="Wu L."/>
            <person name="Ma J."/>
        </authorList>
    </citation>
    <scope>NUCLEOTIDE SEQUENCE [LARGE SCALE GENOMIC DNA]</scope>
    <source>
        <strain evidence="5">NBRC 106348</strain>
    </source>
</reference>
<sequence>MVHHDARRDRDAGRRRRRPPAALPAQIRSIAHADARVVQWTGSIRSGKTIASLLRWLLFVAKAPRGGELVVVGRTRESIARNVFGPLKDPSLFGTLARHVAYTAGAPTGVILGRTVHVLGASDARSEAVLRGLTVAGAYVDESTLVSEAFWTQLLGRMSVPGAQLFATTNPDGPAHWLKRQVIDRAAELGYQVHRFRLTDNTHLDPAYVEQVQREYVGLWYRRFILGEWVQAAGAVYEQWDPARHVIDPDALPTMDRVLALGVDYGDQHATRGYLLGVGPDTRDGATGDRLYVLDEWAPGHATIGEHATSLRTWLAARPHDAWQRPEWVAVDSAAASFRHQLFHDGVPGVRNAHKAVLPGIQLIASLLAVDKLVVSATCPRLIERITGYVWDDKATARGETAPVKADDDEVDALRYAIYTTRHDWRSAVPVAPAMDDAPGADTTD</sequence>
<feature type="region of interest" description="Disordered" evidence="1">
    <location>
        <begin position="1"/>
        <end position="22"/>
    </location>
</feature>
<keyword evidence="5" id="KW-1185">Reference proteome</keyword>
<dbReference type="EMBL" id="BSUK01000001">
    <property type="protein sequence ID" value="GMA26741.1"/>
    <property type="molecule type" value="Genomic_DNA"/>
</dbReference>
<dbReference type="Gene3D" id="3.30.420.280">
    <property type="match status" value="1"/>
</dbReference>
<evidence type="ECO:0000256" key="1">
    <source>
        <dbReference type="SAM" id="MobiDB-lite"/>
    </source>
</evidence>
<feature type="compositionally biased region" description="Basic and acidic residues" evidence="1">
    <location>
        <begin position="1"/>
        <end position="12"/>
    </location>
</feature>
<protein>
    <submittedName>
        <fullName evidence="2">Phage terminase large subunit</fullName>
    </submittedName>
</protein>
<proteinExistence type="predicted"/>
<dbReference type="Proteomes" id="UP001157091">
    <property type="component" value="Unassembled WGS sequence"/>
</dbReference>
<reference evidence="2" key="3">
    <citation type="submission" date="2023-02" db="EMBL/GenBank/DDBJ databases">
        <authorList>
            <person name="Sun Q."/>
            <person name="Mori K."/>
        </authorList>
    </citation>
    <scope>NUCLEOTIDE SEQUENCE</scope>
    <source>
        <strain evidence="2">NBRC 106348</strain>
    </source>
</reference>
<dbReference type="Gene3D" id="3.40.50.300">
    <property type="entry name" value="P-loop containing nucleotide triphosphate hydrolases"/>
    <property type="match status" value="1"/>
</dbReference>
<comment type="caution">
    <text evidence="2">The sequence shown here is derived from an EMBL/GenBank/DDBJ whole genome shotgun (WGS) entry which is preliminary data.</text>
</comment>
<dbReference type="RefSeq" id="WP_284291167.1">
    <property type="nucleotide sequence ID" value="NZ_BSUK01000001.1"/>
</dbReference>
<dbReference type="EMBL" id="BSUK01000001">
    <property type="protein sequence ID" value="GMA26679.1"/>
    <property type="molecule type" value="Genomic_DNA"/>
</dbReference>
<dbReference type="EMBL" id="BSUK01000001">
    <property type="protein sequence ID" value="GMA22274.1"/>
    <property type="molecule type" value="Genomic_DNA"/>
</dbReference>
<name>A0ABQ6HX46_9MICO</name>
<evidence type="ECO:0000313" key="5">
    <source>
        <dbReference type="Proteomes" id="UP001157091"/>
    </source>
</evidence>
<dbReference type="Pfam" id="PF03237">
    <property type="entry name" value="Terminase_6N"/>
    <property type="match status" value="1"/>
</dbReference>
<organism evidence="2 5">
    <name type="scientific">Luteimicrobium album</name>
    <dbReference type="NCBI Taxonomy" id="1054550"/>
    <lineage>
        <taxon>Bacteria</taxon>
        <taxon>Bacillati</taxon>
        <taxon>Actinomycetota</taxon>
        <taxon>Actinomycetes</taxon>
        <taxon>Micrococcales</taxon>
        <taxon>Luteimicrobium</taxon>
    </lineage>
</organism>
<evidence type="ECO:0000313" key="2">
    <source>
        <dbReference type="EMBL" id="GMA22274.1"/>
    </source>
</evidence>
<accession>A0ABQ6HX46</accession>
<evidence type="ECO:0000313" key="4">
    <source>
        <dbReference type="EMBL" id="GMA26741.1"/>
    </source>
</evidence>
<reference evidence="2" key="1">
    <citation type="journal article" date="2014" name="Int. J. Syst. Evol. Microbiol.">
        <title>Complete genome of a new Firmicutes species belonging to the dominant human colonic microbiota ('Ruminococcus bicirculans') reveals two chromosomes and a selective capacity to utilize plant glucans.</title>
        <authorList>
            <consortium name="NISC Comparative Sequencing Program"/>
            <person name="Wegmann U."/>
            <person name="Louis P."/>
            <person name="Goesmann A."/>
            <person name="Henrissat B."/>
            <person name="Duncan S.H."/>
            <person name="Flint H.J."/>
        </authorList>
    </citation>
    <scope>NUCLEOTIDE SEQUENCE</scope>
    <source>
        <strain evidence="2">NBRC 106348</strain>
    </source>
</reference>
<evidence type="ECO:0000313" key="3">
    <source>
        <dbReference type="EMBL" id="GMA26679.1"/>
    </source>
</evidence>